<dbReference type="Pfam" id="PF01553">
    <property type="entry name" value="Acyltransferase"/>
    <property type="match status" value="1"/>
</dbReference>
<comment type="caution">
    <text evidence="5">The sequence shown here is derived from an EMBL/GenBank/DDBJ whole genome shotgun (WGS) entry which is preliminary data.</text>
</comment>
<proteinExistence type="inferred from homology"/>
<dbReference type="AlphaFoldDB" id="R4XFF6"/>
<dbReference type="STRING" id="1097556.R4XFF6"/>
<dbReference type="SUPFAM" id="SSF69593">
    <property type="entry name" value="Glycerol-3-phosphate (1)-acyltransferase"/>
    <property type="match status" value="1"/>
</dbReference>
<protein>
    <submittedName>
        <fullName evidence="5">1-acyl-sn-glycerol-3-phosphate acyltransferase delta</fullName>
    </submittedName>
</protein>
<dbReference type="OrthoDB" id="189226at2759"/>
<dbReference type="GO" id="GO:0012505">
    <property type="term" value="C:endomembrane system"/>
    <property type="evidence" value="ECO:0007669"/>
    <property type="project" value="TreeGrafter"/>
</dbReference>
<evidence type="ECO:0000313" key="5">
    <source>
        <dbReference type="EMBL" id="CCG83196.1"/>
    </source>
</evidence>
<keyword evidence="6" id="KW-1185">Reference proteome</keyword>
<dbReference type="eggNOG" id="KOG1505">
    <property type="taxonomic scope" value="Eukaryota"/>
</dbReference>
<dbReference type="PANTHER" id="PTHR10983">
    <property type="entry name" value="1-ACYLGLYCEROL-3-PHOSPHATE ACYLTRANSFERASE-RELATED"/>
    <property type="match status" value="1"/>
</dbReference>
<dbReference type="InterPro" id="IPR032098">
    <property type="entry name" value="Acyltransf_C"/>
</dbReference>
<keyword evidence="2" id="KW-0808">Transferase</keyword>
<feature type="domain" description="Phospholipid/glycerol acyltransferase" evidence="4">
    <location>
        <begin position="12"/>
        <end position="134"/>
    </location>
</feature>
<name>R4XFF6_TAPDE</name>
<evidence type="ECO:0000313" key="6">
    <source>
        <dbReference type="Proteomes" id="UP000013776"/>
    </source>
</evidence>
<accession>R4XFF6</accession>
<keyword evidence="3 5" id="KW-0012">Acyltransferase</keyword>
<comment type="similarity">
    <text evidence="1">Belongs to the 1-acyl-sn-glycerol-3-phosphate acyltransferase family.</text>
</comment>
<dbReference type="EMBL" id="CAHR02000128">
    <property type="protein sequence ID" value="CCG83196.1"/>
    <property type="molecule type" value="Genomic_DNA"/>
</dbReference>
<dbReference type="Proteomes" id="UP000013776">
    <property type="component" value="Unassembled WGS sequence"/>
</dbReference>
<dbReference type="VEuPathDB" id="FungiDB:TAPDE_003292"/>
<evidence type="ECO:0000259" key="4">
    <source>
        <dbReference type="SMART" id="SM00563"/>
    </source>
</evidence>
<evidence type="ECO:0000256" key="2">
    <source>
        <dbReference type="ARBA" id="ARBA00022679"/>
    </source>
</evidence>
<dbReference type="CDD" id="cd07990">
    <property type="entry name" value="LPLAT_LCLAT1-like"/>
    <property type="match status" value="1"/>
</dbReference>
<gene>
    <name evidence="5" type="ORF">TAPDE_003292</name>
</gene>
<sequence length="241" mass="28473">MSGDDIPVGESALVISNHLSYSDFYLIHALASRRDMLGRCRYFSKKELKYVPVLGWALTLMDMIMVTRNWMRDQRELKRVFDPIRALRLPIWLVTYLEGTRYTPKKCLESQNFCVSRGKDPLQHVLYPRHKGFFTTLTQFRHTHVRAVYDFTLVYYNLDERKIQRPPTPVETHSYGDLSKHYKFHIHVRRFVIDDIPEDEAAVTQWLEQRWQEKDAVLEAMSREWTSAGILGPTKLLTHAQ</sequence>
<evidence type="ECO:0000256" key="3">
    <source>
        <dbReference type="ARBA" id="ARBA00023315"/>
    </source>
</evidence>
<dbReference type="SMART" id="SM00563">
    <property type="entry name" value="PlsC"/>
    <property type="match status" value="1"/>
</dbReference>
<dbReference type="InterPro" id="IPR002123">
    <property type="entry name" value="Plipid/glycerol_acylTrfase"/>
</dbReference>
<dbReference type="Pfam" id="PF16076">
    <property type="entry name" value="Acyltransf_C"/>
    <property type="match status" value="1"/>
</dbReference>
<dbReference type="PANTHER" id="PTHR10983:SF24">
    <property type="entry name" value="1-ACYLGLYCEROL-3-PHOSPHATE O-ACYLTRANSFERASE 3, ISOFORM E-RELATED"/>
    <property type="match status" value="1"/>
</dbReference>
<evidence type="ECO:0000256" key="1">
    <source>
        <dbReference type="ARBA" id="ARBA00008655"/>
    </source>
</evidence>
<organism evidence="5 6">
    <name type="scientific">Taphrina deformans (strain PYCC 5710 / ATCC 11124 / CBS 356.35 / IMI 108563 / JCM 9778 / NBRC 8474)</name>
    <name type="common">Peach leaf curl fungus</name>
    <name type="synonym">Lalaria deformans</name>
    <dbReference type="NCBI Taxonomy" id="1097556"/>
    <lineage>
        <taxon>Eukaryota</taxon>
        <taxon>Fungi</taxon>
        <taxon>Dikarya</taxon>
        <taxon>Ascomycota</taxon>
        <taxon>Taphrinomycotina</taxon>
        <taxon>Taphrinomycetes</taxon>
        <taxon>Taphrinales</taxon>
        <taxon>Taphrinaceae</taxon>
        <taxon>Taphrina</taxon>
    </lineage>
</organism>
<dbReference type="GO" id="GO:0003841">
    <property type="term" value="F:1-acylglycerol-3-phosphate O-acyltransferase activity"/>
    <property type="evidence" value="ECO:0007669"/>
    <property type="project" value="TreeGrafter"/>
</dbReference>
<reference evidence="5 6" key="1">
    <citation type="journal article" date="2013" name="MBio">
        <title>Genome sequencing of the plant pathogen Taphrina deformans, the causal agent of peach leaf curl.</title>
        <authorList>
            <person name="Cisse O.H."/>
            <person name="Almeida J.M.G.C.F."/>
            <person name="Fonseca A."/>
            <person name="Kumar A.A."/>
            <person name="Salojaervi J."/>
            <person name="Overmyer K."/>
            <person name="Hauser P.M."/>
            <person name="Pagni M."/>
        </authorList>
    </citation>
    <scope>NUCLEOTIDE SEQUENCE [LARGE SCALE GENOMIC DNA]</scope>
    <source>
        <strain evidence="6">PYCC 5710 / ATCC 11124 / CBS 356.35 / IMI 108563 / JCM 9778 / NBRC 8474</strain>
    </source>
</reference>